<proteinExistence type="inferred from homology"/>
<keyword evidence="11" id="KW-1185">Reference proteome</keyword>
<gene>
    <name evidence="10" type="primary">vapc11_1</name>
    <name evidence="8" type="synonym">vapC</name>
    <name evidence="10" type="ORF">GCM10023321_20620</name>
</gene>
<dbReference type="InterPro" id="IPR050556">
    <property type="entry name" value="Type_II_TA_system_RNase"/>
</dbReference>
<keyword evidence="8" id="KW-0800">Toxin</keyword>
<evidence type="ECO:0000313" key="10">
    <source>
        <dbReference type="EMBL" id="GAA5152248.1"/>
    </source>
</evidence>
<evidence type="ECO:0000256" key="1">
    <source>
        <dbReference type="ARBA" id="ARBA00001946"/>
    </source>
</evidence>
<evidence type="ECO:0000256" key="4">
    <source>
        <dbReference type="ARBA" id="ARBA00022723"/>
    </source>
</evidence>
<accession>A0ABP9PVG4</accession>
<dbReference type="Proteomes" id="UP001428817">
    <property type="component" value="Unassembled WGS sequence"/>
</dbReference>
<protein>
    <recommendedName>
        <fullName evidence="8">Ribonuclease VapC</fullName>
        <shortName evidence="8">RNase VapC</shortName>
        <ecNumber evidence="8">3.1.-.-</ecNumber>
    </recommendedName>
    <alternativeName>
        <fullName evidence="8">Toxin VapC</fullName>
    </alternativeName>
</protein>
<organism evidence="10 11">
    <name type="scientific">Pseudonocardia eucalypti</name>
    <dbReference type="NCBI Taxonomy" id="648755"/>
    <lineage>
        <taxon>Bacteria</taxon>
        <taxon>Bacillati</taxon>
        <taxon>Actinomycetota</taxon>
        <taxon>Actinomycetes</taxon>
        <taxon>Pseudonocardiales</taxon>
        <taxon>Pseudonocardiaceae</taxon>
        <taxon>Pseudonocardia</taxon>
    </lineage>
</organism>
<dbReference type="InterPro" id="IPR022907">
    <property type="entry name" value="VapC_family"/>
</dbReference>
<evidence type="ECO:0000256" key="8">
    <source>
        <dbReference type="HAMAP-Rule" id="MF_00265"/>
    </source>
</evidence>
<feature type="binding site" evidence="8">
    <location>
        <position position="5"/>
    </location>
    <ligand>
        <name>Mg(2+)</name>
        <dbReference type="ChEBI" id="CHEBI:18420"/>
    </ligand>
</feature>
<evidence type="ECO:0000256" key="6">
    <source>
        <dbReference type="ARBA" id="ARBA00022842"/>
    </source>
</evidence>
<sequence>MFLIDSSAWIELLRNTGSRTHLELLRLTREHPSELAITEPVILELLAGPTNHVKLAKVEKLVAGLRLLPVDAEIDYRAGAAAARAARQVGKPVRSNLDCLIAAVAVRTGASLVHQDRDFTLLAEVLPDLRLHSGR</sequence>
<dbReference type="HAMAP" id="MF_00265">
    <property type="entry name" value="VapC_Nob1"/>
    <property type="match status" value="1"/>
</dbReference>
<evidence type="ECO:0000259" key="9">
    <source>
        <dbReference type="Pfam" id="PF01850"/>
    </source>
</evidence>
<name>A0ABP9PVG4_9PSEU</name>
<dbReference type="SUPFAM" id="SSF88723">
    <property type="entry name" value="PIN domain-like"/>
    <property type="match status" value="1"/>
</dbReference>
<dbReference type="InterPro" id="IPR029060">
    <property type="entry name" value="PIN-like_dom_sf"/>
</dbReference>
<feature type="domain" description="PIN" evidence="9">
    <location>
        <begin position="3"/>
        <end position="123"/>
    </location>
</feature>
<evidence type="ECO:0000256" key="5">
    <source>
        <dbReference type="ARBA" id="ARBA00022801"/>
    </source>
</evidence>
<dbReference type="PANTHER" id="PTHR33653">
    <property type="entry name" value="RIBONUCLEASE VAPC2"/>
    <property type="match status" value="1"/>
</dbReference>
<feature type="binding site" evidence="8">
    <location>
        <position position="98"/>
    </location>
    <ligand>
        <name>Mg(2+)</name>
        <dbReference type="ChEBI" id="CHEBI:18420"/>
    </ligand>
</feature>
<keyword evidence="6 8" id="KW-0460">Magnesium</keyword>
<dbReference type="Gene3D" id="3.40.50.1010">
    <property type="entry name" value="5'-nuclease"/>
    <property type="match status" value="1"/>
</dbReference>
<comment type="cofactor">
    <cofactor evidence="1 8">
        <name>Mg(2+)</name>
        <dbReference type="ChEBI" id="CHEBI:18420"/>
    </cofactor>
</comment>
<keyword evidence="3 8" id="KW-0540">Nuclease</keyword>
<dbReference type="CDD" id="cd18756">
    <property type="entry name" value="PIN_MtVapC15-VapC11-like"/>
    <property type="match status" value="1"/>
</dbReference>
<dbReference type="InterPro" id="IPR002716">
    <property type="entry name" value="PIN_dom"/>
</dbReference>
<dbReference type="Pfam" id="PF01850">
    <property type="entry name" value="PIN"/>
    <property type="match status" value="1"/>
</dbReference>
<comment type="caution">
    <text evidence="10">The sequence shown here is derived from an EMBL/GenBank/DDBJ whole genome shotgun (WGS) entry which is preliminary data.</text>
</comment>
<comment type="similarity">
    <text evidence="7 8">Belongs to the PINc/VapC protein family.</text>
</comment>
<evidence type="ECO:0000313" key="11">
    <source>
        <dbReference type="Proteomes" id="UP001428817"/>
    </source>
</evidence>
<evidence type="ECO:0000256" key="3">
    <source>
        <dbReference type="ARBA" id="ARBA00022722"/>
    </source>
</evidence>
<dbReference type="PANTHER" id="PTHR33653:SF1">
    <property type="entry name" value="RIBONUCLEASE VAPC2"/>
    <property type="match status" value="1"/>
</dbReference>
<keyword evidence="2 8" id="KW-1277">Toxin-antitoxin system</keyword>
<reference evidence="11" key="1">
    <citation type="journal article" date="2019" name="Int. J. Syst. Evol. Microbiol.">
        <title>The Global Catalogue of Microorganisms (GCM) 10K type strain sequencing project: providing services to taxonomists for standard genome sequencing and annotation.</title>
        <authorList>
            <consortium name="The Broad Institute Genomics Platform"/>
            <consortium name="The Broad Institute Genome Sequencing Center for Infectious Disease"/>
            <person name="Wu L."/>
            <person name="Ma J."/>
        </authorList>
    </citation>
    <scope>NUCLEOTIDE SEQUENCE [LARGE SCALE GENOMIC DNA]</scope>
    <source>
        <strain evidence="11">JCM 18303</strain>
    </source>
</reference>
<evidence type="ECO:0000256" key="7">
    <source>
        <dbReference type="ARBA" id="ARBA00038093"/>
    </source>
</evidence>
<dbReference type="EC" id="3.1.-.-" evidence="8"/>
<dbReference type="EMBL" id="BAABJP010000007">
    <property type="protein sequence ID" value="GAA5152248.1"/>
    <property type="molecule type" value="Genomic_DNA"/>
</dbReference>
<evidence type="ECO:0000256" key="2">
    <source>
        <dbReference type="ARBA" id="ARBA00022649"/>
    </source>
</evidence>
<keyword evidence="4 8" id="KW-0479">Metal-binding</keyword>
<comment type="function">
    <text evidence="8">Toxic component of a toxin-antitoxin (TA) system. An RNase.</text>
</comment>
<keyword evidence="5 8" id="KW-0378">Hydrolase</keyword>